<keyword evidence="5" id="KW-0547">Nucleotide-binding</keyword>
<keyword evidence="4" id="KW-0808">Transferase</keyword>
<feature type="non-terminal residue" evidence="11">
    <location>
        <position position="1"/>
    </location>
</feature>
<dbReference type="InterPro" id="IPR003661">
    <property type="entry name" value="HisK_dim/P_dom"/>
</dbReference>
<dbReference type="Gene3D" id="3.30.565.10">
    <property type="entry name" value="Histidine kinase-like ATPase, C-terminal domain"/>
    <property type="match status" value="1"/>
</dbReference>
<dbReference type="AlphaFoldDB" id="H3KH95"/>
<keyword evidence="8" id="KW-0902">Two-component regulatory system</keyword>
<keyword evidence="9" id="KW-0812">Transmembrane</keyword>
<keyword evidence="3" id="KW-0597">Phosphoprotein</keyword>
<dbReference type="CDD" id="cd00082">
    <property type="entry name" value="HisKA"/>
    <property type="match status" value="1"/>
</dbReference>
<dbReference type="InterPro" id="IPR004358">
    <property type="entry name" value="Sig_transdc_His_kin-like_C"/>
</dbReference>
<sequence>SAHPLTGAPSEAAHPGIATYARLAVYAPRGPAIARARWGETTRVLGTALPEMRVIMQPYDGDALERAVANGLADFVLAPAPVLARLSGRYPIETVAQSTAAVRENDPMAASGAAVIVANNDPALVVGDLQDRILWAAGDSDAEGLAGLRLMLRREGPAAERRFTEIRHMGYPVDAVVYQVRAMRGSVGVVPVCLVESMVREGLIGPNDVRVLGSSNEPPGRCRASGALFPGWALASAAFTPEAKRNALVDVLLKLPPGHPSLLAGSIAGWTLPPTGPASTQALGRLLVPEPTLTERVAAFISIRRTETGLIALGVLTFVILFALYTAFLQIRFSRTKRALIRTHSELEEKRNALEHAQRVMLVGELGTSLAHELNQPLESILNYSHGCRARAENIPEASSLVAPLGMVEKEVKRAADVVRRLRRLIRRDAPSRREASPSAVVDETVELMTAGLRRAGIDVKVERAAPAPVWKFDTVALQQILVNVLKNAMESIHGADPSVRPAHPSVRISETMNENLWTVRVEDNGPGFPEGSDPAIEPFFTTKANGLGLGLALCRQCAESLGGTFRIGRADAGTGVVAELRLPVGEAVHSREDPT</sequence>
<dbReference type="PANTHER" id="PTHR43065:SF10">
    <property type="entry name" value="PEROXIDE STRESS-ACTIVATED HISTIDINE KINASE MAK3"/>
    <property type="match status" value="1"/>
</dbReference>
<dbReference type="InterPro" id="IPR005467">
    <property type="entry name" value="His_kinase_dom"/>
</dbReference>
<evidence type="ECO:0000256" key="9">
    <source>
        <dbReference type="SAM" id="Phobius"/>
    </source>
</evidence>
<reference evidence="11 12" key="1">
    <citation type="submission" date="2011-11" db="EMBL/GenBank/DDBJ databases">
        <authorList>
            <person name="Weinstock G."/>
            <person name="Sodergren E."/>
            <person name="Clifton S."/>
            <person name="Fulton L."/>
            <person name="Fulton B."/>
            <person name="Courtney L."/>
            <person name="Fronick C."/>
            <person name="Harrison M."/>
            <person name="Strong C."/>
            <person name="Farmer C."/>
            <person name="Delahaunty K."/>
            <person name="Markovic C."/>
            <person name="Hall O."/>
            <person name="Minx P."/>
            <person name="Tomlinson C."/>
            <person name="Mitreva M."/>
            <person name="Hou S."/>
            <person name="Chen J."/>
            <person name="Wollam A."/>
            <person name="Pepin K.H."/>
            <person name="Johnson M."/>
            <person name="Bhonagiri V."/>
            <person name="Zhang X."/>
            <person name="Suruliraj S."/>
            <person name="Warren W."/>
            <person name="Chinwalla A."/>
            <person name="Mardis E.R."/>
            <person name="Wilson R.K."/>
        </authorList>
    </citation>
    <scope>NUCLEOTIDE SEQUENCE [LARGE SCALE GENOMIC DNA]</scope>
    <source>
        <strain evidence="11 12">YIT 11816</strain>
    </source>
</reference>
<evidence type="ECO:0000256" key="6">
    <source>
        <dbReference type="ARBA" id="ARBA00022777"/>
    </source>
</evidence>
<evidence type="ECO:0000256" key="3">
    <source>
        <dbReference type="ARBA" id="ARBA00022553"/>
    </source>
</evidence>
<evidence type="ECO:0000256" key="2">
    <source>
        <dbReference type="ARBA" id="ARBA00012438"/>
    </source>
</evidence>
<feature type="transmembrane region" description="Helical" evidence="9">
    <location>
        <begin position="309"/>
        <end position="328"/>
    </location>
</feature>
<accession>H3KH95</accession>
<evidence type="ECO:0000256" key="7">
    <source>
        <dbReference type="ARBA" id="ARBA00022840"/>
    </source>
</evidence>
<protein>
    <recommendedName>
        <fullName evidence="2">histidine kinase</fullName>
        <ecNumber evidence="2">2.7.13.3</ecNumber>
    </recommendedName>
</protein>
<dbReference type="SUPFAM" id="SSF55874">
    <property type="entry name" value="ATPase domain of HSP90 chaperone/DNA topoisomerase II/histidine kinase"/>
    <property type="match status" value="1"/>
</dbReference>
<evidence type="ECO:0000256" key="4">
    <source>
        <dbReference type="ARBA" id="ARBA00022679"/>
    </source>
</evidence>
<comment type="catalytic activity">
    <reaction evidence="1">
        <text>ATP + protein L-histidine = ADP + protein N-phospho-L-histidine.</text>
        <dbReference type="EC" id="2.7.13.3"/>
    </reaction>
</comment>
<keyword evidence="7" id="KW-0067">ATP-binding</keyword>
<dbReference type="PROSITE" id="PS50109">
    <property type="entry name" value="HIS_KIN"/>
    <property type="match status" value="1"/>
</dbReference>
<dbReference type="Pfam" id="PF12974">
    <property type="entry name" value="Phosphonate-bd"/>
    <property type="match status" value="1"/>
</dbReference>
<dbReference type="STRING" id="762967.HMPREF9440_02138"/>
<name>H3KH95_9BURK</name>
<dbReference type="InterPro" id="IPR003594">
    <property type="entry name" value="HATPase_dom"/>
</dbReference>
<dbReference type="Pfam" id="PF02518">
    <property type="entry name" value="HATPase_c"/>
    <property type="match status" value="1"/>
</dbReference>
<dbReference type="PRINTS" id="PR00344">
    <property type="entry name" value="BCTRLSENSOR"/>
</dbReference>
<keyword evidence="12" id="KW-1185">Reference proteome</keyword>
<evidence type="ECO:0000256" key="5">
    <source>
        <dbReference type="ARBA" id="ARBA00022741"/>
    </source>
</evidence>
<dbReference type="PATRIC" id="fig|762967.3.peg.1679"/>
<dbReference type="InterPro" id="IPR036097">
    <property type="entry name" value="HisK_dim/P_sf"/>
</dbReference>
<dbReference type="RefSeq" id="WP_008543395.1">
    <property type="nucleotide sequence ID" value="NZ_JH605010.1"/>
</dbReference>
<dbReference type="EC" id="2.7.13.3" evidence="2"/>
<dbReference type="GO" id="GO:0000155">
    <property type="term" value="F:phosphorelay sensor kinase activity"/>
    <property type="evidence" value="ECO:0007669"/>
    <property type="project" value="InterPro"/>
</dbReference>
<gene>
    <name evidence="11" type="ORF">HMPREF9440_02138</name>
</gene>
<dbReference type="GO" id="GO:0005524">
    <property type="term" value="F:ATP binding"/>
    <property type="evidence" value="ECO:0007669"/>
    <property type="project" value="UniProtKB-KW"/>
</dbReference>
<dbReference type="PANTHER" id="PTHR43065">
    <property type="entry name" value="SENSOR HISTIDINE KINASE"/>
    <property type="match status" value="1"/>
</dbReference>
<evidence type="ECO:0000256" key="8">
    <source>
        <dbReference type="ARBA" id="ARBA00023012"/>
    </source>
</evidence>
<dbReference type="InterPro" id="IPR036890">
    <property type="entry name" value="HATPase_C_sf"/>
</dbReference>
<dbReference type="Gene3D" id="1.10.287.130">
    <property type="match status" value="1"/>
</dbReference>
<keyword evidence="9" id="KW-1133">Transmembrane helix</keyword>
<evidence type="ECO:0000256" key="1">
    <source>
        <dbReference type="ARBA" id="ARBA00000085"/>
    </source>
</evidence>
<dbReference type="EMBL" id="AFBQ01000322">
    <property type="protein sequence ID" value="EHY30511.1"/>
    <property type="molecule type" value="Genomic_DNA"/>
</dbReference>
<comment type="caution">
    <text evidence="11">The sequence shown here is derived from an EMBL/GenBank/DDBJ whole genome shotgun (WGS) entry which is preliminary data.</text>
</comment>
<keyword evidence="6 11" id="KW-0418">Kinase</keyword>
<feature type="domain" description="Histidine kinase" evidence="10">
    <location>
        <begin position="369"/>
        <end position="587"/>
    </location>
</feature>
<evidence type="ECO:0000313" key="11">
    <source>
        <dbReference type="EMBL" id="EHY30511.1"/>
    </source>
</evidence>
<keyword evidence="9" id="KW-0472">Membrane</keyword>
<dbReference type="SMART" id="SM00387">
    <property type="entry name" value="HATPase_c"/>
    <property type="match status" value="1"/>
</dbReference>
<dbReference type="Proteomes" id="UP000004956">
    <property type="component" value="Unassembled WGS sequence"/>
</dbReference>
<proteinExistence type="predicted"/>
<dbReference type="SUPFAM" id="SSF47384">
    <property type="entry name" value="Homodimeric domain of signal transducing histidine kinase"/>
    <property type="match status" value="1"/>
</dbReference>
<dbReference type="SMART" id="SM00388">
    <property type="entry name" value="HisKA"/>
    <property type="match status" value="1"/>
</dbReference>
<evidence type="ECO:0000313" key="12">
    <source>
        <dbReference type="Proteomes" id="UP000004956"/>
    </source>
</evidence>
<dbReference type="HOGENOM" id="CLU_457556_0_0_4"/>
<organism evidence="11 12">
    <name type="scientific">Sutterella parvirubra YIT 11816</name>
    <dbReference type="NCBI Taxonomy" id="762967"/>
    <lineage>
        <taxon>Bacteria</taxon>
        <taxon>Pseudomonadati</taxon>
        <taxon>Pseudomonadota</taxon>
        <taxon>Betaproteobacteria</taxon>
        <taxon>Burkholderiales</taxon>
        <taxon>Sutterellaceae</taxon>
        <taxon>Sutterella</taxon>
    </lineage>
</organism>
<evidence type="ECO:0000259" key="10">
    <source>
        <dbReference type="PROSITE" id="PS50109"/>
    </source>
</evidence>